<keyword evidence="1" id="KW-0677">Repeat</keyword>
<dbReference type="AlphaFoldDB" id="A0A8H3Z6A3"/>
<accession>A0A8H3Z6A3</accession>
<dbReference type="SMART" id="SM00248">
    <property type="entry name" value="ANK"/>
    <property type="match status" value="6"/>
</dbReference>
<dbReference type="EMBL" id="WNWS01000023">
    <property type="protein sequence ID" value="KAE9986979.1"/>
    <property type="molecule type" value="Genomic_DNA"/>
</dbReference>
<protein>
    <submittedName>
        <fullName evidence="3">Uncharacterized protein</fullName>
    </submittedName>
</protein>
<evidence type="ECO:0000313" key="3">
    <source>
        <dbReference type="EMBL" id="KAE9986979.1"/>
    </source>
</evidence>
<gene>
    <name evidence="3" type="ORF">EG328_004111</name>
</gene>
<organism evidence="3 4">
    <name type="scientific">Venturia inaequalis</name>
    <name type="common">Apple scab fungus</name>
    <dbReference type="NCBI Taxonomy" id="5025"/>
    <lineage>
        <taxon>Eukaryota</taxon>
        <taxon>Fungi</taxon>
        <taxon>Dikarya</taxon>
        <taxon>Ascomycota</taxon>
        <taxon>Pezizomycotina</taxon>
        <taxon>Dothideomycetes</taxon>
        <taxon>Pleosporomycetidae</taxon>
        <taxon>Venturiales</taxon>
        <taxon>Venturiaceae</taxon>
        <taxon>Venturia</taxon>
    </lineage>
</organism>
<dbReference type="Pfam" id="PF13637">
    <property type="entry name" value="Ank_4"/>
    <property type="match status" value="1"/>
</dbReference>
<evidence type="ECO:0000256" key="1">
    <source>
        <dbReference type="ARBA" id="ARBA00022737"/>
    </source>
</evidence>
<evidence type="ECO:0000313" key="4">
    <source>
        <dbReference type="Proteomes" id="UP000447873"/>
    </source>
</evidence>
<sequence length="337" mass="36934">MLQLQGFKHQRGQLITIEEPTGPHSIVTHSQNNADYLPILTTVQTGTFVYWNTSTLLWWAASEGQLAVCEWLITSVKVDLDHLNEDNATPLLIAAQSGHEAVFELFFSREARHDIENCFGFSAICENTANAEGNTGTTLLLAAVQYGYTDVVRMMVHGRQVNLDLGDREGRTPLWWSVAQSRYTISEIITGSDRADVNRSGTNGCSPLIMASQHGDAPSVALLLADQKLEADACDHAGRSALWSATSKGWVAIVRSLMASGKVYTNKKDNGGDSPFTLAVVSITESIEEREMEVGFVPRIVDAEKYAVYESILGELLSAWRPVGSNEDDDLRARPSS</sequence>
<keyword evidence="2" id="KW-0040">ANK repeat</keyword>
<reference evidence="3 4" key="1">
    <citation type="submission" date="2018-12" db="EMBL/GenBank/DDBJ databases">
        <title>Venturia inaequalis Genome Resource.</title>
        <authorList>
            <person name="Lichtner F.J."/>
        </authorList>
    </citation>
    <scope>NUCLEOTIDE SEQUENCE [LARGE SCALE GENOMIC DNA]</scope>
    <source>
        <strain evidence="3 4">120213</strain>
    </source>
</reference>
<dbReference type="InterPro" id="IPR036770">
    <property type="entry name" value="Ankyrin_rpt-contain_sf"/>
</dbReference>
<evidence type="ECO:0000256" key="2">
    <source>
        <dbReference type="ARBA" id="ARBA00023043"/>
    </source>
</evidence>
<comment type="caution">
    <text evidence="3">The sequence shown here is derived from an EMBL/GenBank/DDBJ whole genome shotgun (WGS) entry which is preliminary data.</text>
</comment>
<dbReference type="InterPro" id="IPR002110">
    <property type="entry name" value="Ankyrin_rpt"/>
</dbReference>
<dbReference type="SUPFAM" id="SSF48403">
    <property type="entry name" value="Ankyrin repeat"/>
    <property type="match status" value="1"/>
</dbReference>
<dbReference type="Gene3D" id="1.25.40.20">
    <property type="entry name" value="Ankyrin repeat-containing domain"/>
    <property type="match status" value="2"/>
</dbReference>
<name>A0A8H3Z6A3_VENIN</name>
<dbReference type="Proteomes" id="UP000447873">
    <property type="component" value="Unassembled WGS sequence"/>
</dbReference>
<proteinExistence type="predicted"/>
<dbReference type="PANTHER" id="PTHR24198">
    <property type="entry name" value="ANKYRIN REPEAT AND PROTEIN KINASE DOMAIN-CONTAINING PROTEIN"/>
    <property type="match status" value="1"/>
</dbReference>
<dbReference type="PANTHER" id="PTHR24198:SF165">
    <property type="entry name" value="ANKYRIN REPEAT-CONTAINING PROTEIN-RELATED"/>
    <property type="match status" value="1"/>
</dbReference>
<dbReference type="Pfam" id="PF12796">
    <property type="entry name" value="Ank_2"/>
    <property type="match status" value="1"/>
</dbReference>